<protein>
    <recommendedName>
        <fullName evidence="6 7">Diaminopimelate decarboxylase</fullName>
        <shortName evidence="6">DAP decarboxylase</shortName>
        <shortName evidence="6">DAPDC</shortName>
        <ecNumber evidence="6 7">4.1.1.20</ecNumber>
    </recommendedName>
</protein>
<dbReference type="Pfam" id="PF02784">
    <property type="entry name" value="Orn_Arg_deC_N"/>
    <property type="match status" value="1"/>
</dbReference>
<proteinExistence type="inferred from homology"/>
<dbReference type="AlphaFoldDB" id="A0A7Y9LSK4"/>
<dbReference type="InterPro" id="IPR002986">
    <property type="entry name" value="DAP_deCOOHase_LysA"/>
</dbReference>
<keyword evidence="4 6" id="KW-0457">Lysine biosynthesis</keyword>
<evidence type="ECO:0000256" key="7">
    <source>
        <dbReference type="NCBIfam" id="TIGR01048"/>
    </source>
</evidence>
<keyword evidence="5 6" id="KW-0456">Lyase</keyword>
<dbReference type="EMBL" id="JACBYQ010000001">
    <property type="protein sequence ID" value="NYE94817.1"/>
    <property type="molecule type" value="Genomic_DNA"/>
</dbReference>
<dbReference type="GO" id="GO:0009089">
    <property type="term" value="P:lysine biosynthetic process via diaminopimelate"/>
    <property type="evidence" value="ECO:0007669"/>
    <property type="project" value="UniProtKB-UniRule"/>
</dbReference>
<comment type="catalytic activity">
    <reaction evidence="6 9">
        <text>meso-2,6-diaminopimelate + H(+) = L-lysine + CO2</text>
        <dbReference type="Rhea" id="RHEA:15101"/>
        <dbReference type="ChEBI" id="CHEBI:15378"/>
        <dbReference type="ChEBI" id="CHEBI:16526"/>
        <dbReference type="ChEBI" id="CHEBI:32551"/>
        <dbReference type="ChEBI" id="CHEBI:57791"/>
        <dbReference type="EC" id="4.1.1.20"/>
    </reaction>
</comment>
<organism evidence="12 13">
    <name type="scientific">Psychromicrobium silvestre</name>
    <dbReference type="NCBI Taxonomy" id="1645614"/>
    <lineage>
        <taxon>Bacteria</taxon>
        <taxon>Bacillati</taxon>
        <taxon>Actinomycetota</taxon>
        <taxon>Actinomycetes</taxon>
        <taxon>Micrococcales</taxon>
        <taxon>Micrococcaceae</taxon>
        <taxon>Psychromicrobium</taxon>
    </lineage>
</organism>
<dbReference type="InterPro" id="IPR029066">
    <property type="entry name" value="PLP-binding_barrel"/>
</dbReference>
<dbReference type="PROSITE" id="PS00879">
    <property type="entry name" value="ODR_DC_2_2"/>
    <property type="match status" value="1"/>
</dbReference>
<keyword evidence="6" id="KW-0028">Amino-acid biosynthesis</keyword>
<reference evidence="12 13" key="1">
    <citation type="submission" date="2020-07" db="EMBL/GenBank/DDBJ databases">
        <title>Sequencing the genomes of 1000 actinobacteria strains.</title>
        <authorList>
            <person name="Klenk H.-P."/>
        </authorList>
    </citation>
    <scope>NUCLEOTIDE SEQUENCE [LARGE SCALE GENOMIC DNA]</scope>
    <source>
        <strain evidence="12 13">DSM 102047</strain>
    </source>
</reference>
<dbReference type="HAMAP" id="MF_02120">
    <property type="entry name" value="LysA"/>
    <property type="match status" value="1"/>
</dbReference>
<gene>
    <name evidence="6" type="primary">lysA</name>
    <name evidence="12" type="ORF">FHU41_001038</name>
</gene>
<comment type="subunit">
    <text evidence="6">Homodimer.</text>
</comment>
<comment type="function">
    <text evidence="6">Specifically catalyzes the decarboxylation of meso-diaminopimelate (meso-DAP) to L-lysine.</text>
</comment>
<feature type="binding site" evidence="6">
    <location>
        <position position="441"/>
    </location>
    <ligand>
        <name>pyridoxal 5'-phosphate</name>
        <dbReference type="ChEBI" id="CHEBI:597326"/>
    </ligand>
</feature>
<accession>A0A7Y9LSK4</accession>
<dbReference type="CDD" id="cd06828">
    <property type="entry name" value="PLPDE_III_DapDC"/>
    <property type="match status" value="1"/>
</dbReference>
<evidence type="ECO:0000256" key="4">
    <source>
        <dbReference type="ARBA" id="ARBA00023154"/>
    </source>
</evidence>
<dbReference type="RefSeq" id="WP_179388533.1">
    <property type="nucleotide sequence ID" value="NZ_JACBYQ010000001.1"/>
</dbReference>
<feature type="domain" description="Orn/DAP/Arg decarboxylase 2 C-terminal" evidence="10">
    <location>
        <begin position="358"/>
        <end position="439"/>
    </location>
</feature>
<evidence type="ECO:0000256" key="2">
    <source>
        <dbReference type="ARBA" id="ARBA00022793"/>
    </source>
</evidence>
<name>A0A7Y9LSK4_9MICC</name>
<dbReference type="SUPFAM" id="SSF50621">
    <property type="entry name" value="Alanine racemase C-terminal domain-like"/>
    <property type="match status" value="1"/>
</dbReference>
<keyword evidence="2 6" id="KW-0210">Decarboxylase</keyword>
<dbReference type="InterPro" id="IPR022643">
    <property type="entry name" value="De-COase2_C"/>
</dbReference>
<dbReference type="InterPro" id="IPR022644">
    <property type="entry name" value="De-COase2_N"/>
</dbReference>
<feature type="binding site" evidence="6">
    <location>
        <position position="441"/>
    </location>
    <ligand>
        <name>substrate</name>
    </ligand>
</feature>
<feature type="binding site" evidence="6">
    <location>
        <position position="412"/>
    </location>
    <ligand>
        <name>substrate</name>
    </ligand>
</feature>
<sequence>MAISPLAPGWLSYPEDVNELRTQEWAHDVVRHPAGELAIDGVSVRRLAEDYGTPLFVLSEADFRQRAREFRDAFNAAFDDICGGVDVYYAGKSFLCTEVARWVIEEGMFLDTCSGGELLVAERAGVPAEKLGLHGNNKSNAELRRALQRGVGRIVADSLDEISRIEVLAAELGVRAKVMLRLTPGVHAHTHEFIATAHEDQKFGLSLALGGAAGSPEGAKQSPAEQAVLAARDAEHIELLGIHCHIGSQIFDAEGFAEAARRLLGFSAQMRDRHGVELAEVDLGGGYGIAYTETDSPRPAAEIAQAMAAVVRQECARLGLQPPRISIEPGRAIVGPSTFTLYEVGTVKTVAVDAPDASASAEAAERRYLAVDGGMSDNPRPVLYDADYTAVLANRASRAEPVLSRVVGKHCESGDIVVRDAYLPGDVAAGDLLAVPGTGAYCWSLSSNYNYLPRPAVVAVRDGATRVIVRAETEEDLLARDPGA</sequence>
<comment type="cofactor">
    <cofactor evidence="1 6 8 9">
        <name>pyridoxal 5'-phosphate</name>
        <dbReference type="ChEBI" id="CHEBI:597326"/>
    </cofactor>
</comment>
<keyword evidence="13" id="KW-1185">Reference proteome</keyword>
<keyword evidence="3 6" id="KW-0663">Pyridoxal phosphate</keyword>
<feature type="binding site" evidence="6">
    <location>
        <position position="286"/>
    </location>
    <ligand>
        <name>pyridoxal 5'-phosphate</name>
        <dbReference type="ChEBI" id="CHEBI:597326"/>
    </ligand>
</feature>
<feature type="binding site" evidence="6">
    <location>
        <position position="331"/>
    </location>
    <ligand>
        <name>substrate</name>
    </ligand>
</feature>
<dbReference type="SUPFAM" id="SSF51419">
    <property type="entry name" value="PLP-binding barrel"/>
    <property type="match status" value="1"/>
</dbReference>
<dbReference type="PRINTS" id="PR01179">
    <property type="entry name" value="ODADCRBXLASE"/>
</dbReference>
<dbReference type="Gene3D" id="3.20.20.10">
    <property type="entry name" value="Alanine racemase"/>
    <property type="match status" value="1"/>
</dbReference>
<evidence type="ECO:0000256" key="1">
    <source>
        <dbReference type="ARBA" id="ARBA00001933"/>
    </source>
</evidence>
<evidence type="ECO:0000256" key="9">
    <source>
        <dbReference type="RuleBase" id="RU003738"/>
    </source>
</evidence>
<evidence type="ECO:0000313" key="13">
    <source>
        <dbReference type="Proteomes" id="UP000521748"/>
    </source>
</evidence>
<dbReference type="InterPro" id="IPR022653">
    <property type="entry name" value="De-COase2_pyr-phos_BS"/>
</dbReference>
<comment type="pathway">
    <text evidence="6 9">Amino-acid biosynthesis; L-lysine biosynthesis via DAP pathway; L-lysine from DL-2,6-diaminopimelate: step 1/1.</text>
</comment>
<evidence type="ECO:0000259" key="10">
    <source>
        <dbReference type="Pfam" id="PF00278"/>
    </source>
</evidence>
<feature type="binding site" evidence="6">
    <location>
        <position position="380"/>
    </location>
    <ligand>
        <name>substrate</name>
    </ligand>
</feature>
<comment type="caution">
    <text evidence="12">The sequence shown here is derived from an EMBL/GenBank/DDBJ whole genome shotgun (WGS) entry which is preliminary data.</text>
</comment>
<feature type="binding site" evidence="6">
    <location>
        <position position="384"/>
    </location>
    <ligand>
        <name>substrate</name>
    </ligand>
</feature>
<dbReference type="EC" id="4.1.1.20" evidence="6 7"/>
<evidence type="ECO:0000256" key="5">
    <source>
        <dbReference type="ARBA" id="ARBA00023239"/>
    </source>
</evidence>
<dbReference type="GO" id="GO:0030170">
    <property type="term" value="F:pyridoxal phosphate binding"/>
    <property type="evidence" value="ECO:0007669"/>
    <property type="project" value="UniProtKB-UniRule"/>
</dbReference>
<feature type="active site" description="Proton donor" evidence="8">
    <location>
        <position position="411"/>
    </location>
</feature>
<evidence type="ECO:0000259" key="11">
    <source>
        <dbReference type="Pfam" id="PF02784"/>
    </source>
</evidence>
<dbReference type="NCBIfam" id="TIGR01048">
    <property type="entry name" value="lysA"/>
    <property type="match status" value="1"/>
</dbReference>
<dbReference type="PANTHER" id="PTHR43727">
    <property type="entry name" value="DIAMINOPIMELATE DECARBOXYLASE"/>
    <property type="match status" value="1"/>
</dbReference>
<dbReference type="Gene3D" id="2.40.37.10">
    <property type="entry name" value="Lyase, Ornithine Decarboxylase, Chain A, domain 1"/>
    <property type="match status" value="1"/>
</dbReference>
<dbReference type="UniPathway" id="UPA00034">
    <property type="reaction ID" value="UER00027"/>
</dbReference>
<dbReference type="PROSITE" id="PS00878">
    <property type="entry name" value="ODR_DC_2_1"/>
    <property type="match status" value="1"/>
</dbReference>
<evidence type="ECO:0000256" key="3">
    <source>
        <dbReference type="ARBA" id="ARBA00022898"/>
    </source>
</evidence>
<dbReference type="PRINTS" id="PR01181">
    <property type="entry name" value="DAPDCRBXLASE"/>
</dbReference>
<dbReference type="InterPro" id="IPR000183">
    <property type="entry name" value="Orn/DAP/Arg_de-COase"/>
</dbReference>
<dbReference type="GO" id="GO:0008836">
    <property type="term" value="F:diaminopimelate decarboxylase activity"/>
    <property type="evidence" value="ECO:0007669"/>
    <property type="project" value="UniProtKB-UniRule"/>
</dbReference>
<dbReference type="FunFam" id="3.20.20.10:FF:000003">
    <property type="entry name" value="Diaminopimelate decarboxylase"/>
    <property type="match status" value="1"/>
</dbReference>
<feature type="modified residue" description="N6-(pyridoxal phosphate)lysine" evidence="6 8">
    <location>
        <position position="92"/>
    </location>
</feature>
<feature type="domain" description="Orn/DAP/Arg decarboxylase 2 N-terminal" evidence="11">
    <location>
        <begin position="65"/>
        <end position="334"/>
    </location>
</feature>
<comment type="similarity">
    <text evidence="6">Belongs to the Orn/Lys/Arg decarboxylase class-II family. LysA subfamily.</text>
</comment>
<evidence type="ECO:0000256" key="6">
    <source>
        <dbReference type="HAMAP-Rule" id="MF_02120"/>
    </source>
</evidence>
<evidence type="ECO:0000313" key="12">
    <source>
        <dbReference type="EMBL" id="NYE94817.1"/>
    </source>
</evidence>
<evidence type="ECO:0000256" key="8">
    <source>
        <dbReference type="PIRSR" id="PIRSR600183-50"/>
    </source>
</evidence>
<dbReference type="InterPro" id="IPR022657">
    <property type="entry name" value="De-COase2_CS"/>
</dbReference>
<dbReference type="Pfam" id="PF00278">
    <property type="entry name" value="Orn_DAP_Arg_deC"/>
    <property type="match status" value="1"/>
</dbReference>
<dbReference type="Proteomes" id="UP000521748">
    <property type="component" value="Unassembled WGS sequence"/>
</dbReference>
<dbReference type="PANTHER" id="PTHR43727:SF2">
    <property type="entry name" value="GROUP IV DECARBOXYLASE"/>
    <property type="match status" value="1"/>
</dbReference>
<feature type="binding site" evidence="6">
    <location>
        <begin position="328"/>
        <end position="331"/>
    </location>
    <ligand>
        <name>pyridoxal 5'-phosphate</name>
        <dbReference type="ChEBI" id="CHEBI:597326"/>
    </ligand>
</feature>
<dbReference type="InterPro" id="IPR009006">
    <property type="entry name" value="Ala_racemase/Decarboxylase_C"/>
</dbReference>